<accession>A0A812UHQ3</accession>
<organism evidence="1 2">
    <name type="scientific">Symbiodinium necroappetens</name>
    <dbReference type="NCBI Taxonomy" id="1628268"/>
    <lineage>
        <taxon>Eukaryota</taxon>
        <taxon>Sar</taxon>
        <taxon>Alveolata</taxon>
        <taxon>Dinophyceae</taxon>
        <taxon>Suessiales</taxon>
        <taxon>Symbiodiniaceae</taxon>
        <taxon>Symbiodinium</taxon>
    </lineage>
</organism>
<evidence type="ECO:0000313" key="2">
    <source>
        <dbReference type="Proteomes" id="UP000601435"/>
    </source>
</evidence>
<proteinExistence type="predicted"/>
<dbReference type="SUPFAM" id="SSF54523">
    <property type="entry name" value="Pili subunits"/>
    <property type="match status" value="1"/>
</dbReference>
<dbReference type="Gene3D" id="3.30.700.10">
    <property type="entry name" value="Glycoprotein, Type 4 Pilin"/>
    <property type="match status" value="1"/>
</dbReference>
<comment type="caution">
    <text evidence="1">The sequence shown here is derived from an EMBL/GenBank/DDBJ whole genome shotgun (WGS) entry which is preliminary data.</text>
</comment>
<name>A0A812UHQ3_9DINO</name>
<dbReference type="Proteomes" id="UP000601435">
    <property type="component" value="Unassembled WGS sequence"/>
</dbReference>
<evidence type="ECO:0000313" key="1">
    <source>
        <dbReference type="EMBL" id="CAE7578033.1"/>
    </source>
</evidence>
<dbReference type="InterPro" id="IPR045584">
    <property type="entry name" value="Pilin-like"/>
</dbReference>
<dbReference type="EMBL" id="CAJNJA010027536">
    <property type="protein sequence ID" value="CAE7578033.1"/>
    <property type="molecule type" value="Genomic_DNA"/>
</dbReference>
<dbReference type="AlphaFoldDB" id="A0A812UHQ3"/>
<reference evidence="1" key="1">
    <citation type="submission" date="2021-02" db="EMBL/GenBank/DDBJ databases">
        <authorList>
            <person name="Dougan E. K."/>
            <person name="Rhodes N."/>
            <person name="Thang M."/>
            <person name="Chan C."/>
        </authorList>
    </citation>
    <scope>NUCLEOTIDE SEQUENCE</scope>
</reference>
<sequence length="469" mass="52266">MSTAKPIFTFWRVMALLVLLAIAGLAALVITSAMARPTISVDYTEELESIAREYQPEHASEPNRRDDFIATILDMNRISSARFPGESIDVQALLEPEPERRTSTPLRDEPTWEQERQRAEEFLNALDEEGFFDRAQSLSGIRHAVNEIPQGMSVIEASFSEHFNMLEHLGPMRQLTRVLSIQAVRDARAGRTDDALANIESAFATARLASTEPFLISGLVGVACHAVACSNAIRIVTEHRLTSEQLDELARIADRQRTLPFEYAIRTEKTIIIDAIQRTYSDNGKGDGHFLPGYFATLTNDPNTTPIPRTNALNVVGRFMPSRARTVETIDNMFDAAIEYTRNPSHNTAALDSAAEEAELLADDHLLLGILLPAINRSAQNAPFVTTYIAALRTAIALEHYFLDTNAYPETLDALVPTYLDHLPEDPTARDNRLIYTPSQDRATYTLHAVGRNKQDNNGEEDDITFTPE</sequence>
<keyword evidence="2" id="KW-1185">Reference proteome</keyword>
<protein>
    <submittedName>
        <fullName evidence="1">Uncharacterized protein</fullName>
    </submittedName>
</protein>
<gene>
    <name evidence="1" type="ORF">SNEC2469_LOCUS16846</name>
</gene>